<dbReference type="AlphaFoldDB" id="A0AA38CR05"/>
<sequence length="213" mass="24666">MQQGDCSHTGKGGNEQVVTKFDEEKCNLCPKFDTYHEDIDDFLLQEDLRMIETLFKSINHLKGEELMEVWKNGEGKPQIHKSHEKVKHESLKSNCVGFVDFGANIDDTNLIQEMLNFEQKSNDFFCEDMEQLQVEISALEHAIHNEEVNNFLDKGKSNRNEIGESQEVETMKKGLHMIEELYEGLNKNENILDQLGNEAMQEQNRDDKTKLDL</sequence>
<comment type="caution">
    <text evidence="2">The sequence shown here is derived from an EMBL/GenBank/DDBJ whole genome shotgun (WGS) entry which is preliminary data.</text>
</comment>
<name>A0AA38CR05_TAXCH</name>
<proteinExistence type="predicted"/>
<evidence type="ECO:0000256" key="1">
    <source>
        <dbReference type="SAM" id="Coils"/>
    </source>
</evidence>
<organism evidence="2 3">
    <name type="scientific">Taxus chinensis</name>
    <name type="common">Chinese yew</name>
    <name type="synonym">Taxus wallichiana var. chinensis</name>
    <dbReference type="NCBI Taxonomy" id="29808"/>
    <lineage>
        <taxon>Eukaryota</taxon>
        <taxon>Viridiplantae</taxon>
        <taxon>Streptophyta</taxon>
        <taxon>Embryophyta</taxon>
        <taxon>Tracheophyta</taxon>
        <taxon>Spermatophyta</taxon>
        <taxon>Pinopsida</taxon>
        <taxon>Pinidae</taxon>
        <taxon>Conifers II</taxon>
        <taxon>Cupressales</taxon>
        <taxon>Taxaceae</taxon>
        <taxon>Taxus</taxon>
    </lineage>
</organism>
<dbReference type="Proteomes" id="UP000824469">
    <property type="component" value="Unassembled WGS sequence"/>
</dbReference>
<dbReference type="EMBL" id="JAHRHJ020000009">
    <property type="protein sequence ID" value="KAH9303193.1"/>
    <property type="molecule type" value="Genomic_DNA"/>
</dbReference>
<feature type="coiled-coil region" evidence="1">
    <location>
        <begin position="178"/>
        <end position="205"/>
    </location>
</feature>
<keyword evidence="1" id="KW-0175">Coiled coil</keyword>
<gene>
    <name evidence="2" type="ORF">KI387_014776</name>
</gene>
<evidence type="ECO:0000313" key="3">
    <source>
        <dbReference type="Proteomes" id="UP000824469"/>
    </source>
</evidence>
<protein>
    <submittedName>
        <fullName evidence="2">Uncharacterized protein</fullName>
    </submittedName>
</protein>
<reference evidence="2 3" key="1">
    <citation type="journal article" date="2021" name="Nat. Plants">
        <title>The Taxus genome provides insights into paclitaxel biosynthesis.</title>
        <authorList>
            <person name="Xiong X."/>
            <person name="Gou J."/>
            <person name="Liao Q."/>
            <person name="Li Y."/>
            <person name="Zhou Q."/>
            <person name="Bi G."/>
            <person name="Li C."/>
            <person name="Du R."/>
            <person name="Wang X."/>
            <person name="Sun T."/>
            <person name="Guo L."/>
            <person name="Liang H."/>
            <person name="Lu P."/>
            <person name="Wu Y."/>
            <person name="Zhang Z."/>
            <person name="Ro D.K."/>
            <person name="Shang Y."/>
            <person name="Huang S."/>
            <person name="Yan J."/>
        </authorList>
    </citation>
    <scope>NUCLEOTIDE SEQUENCE [LARGE SCALE GENOMIC DNA]</scope>
    <source>
        <strain evidence="2">Ta-2019</strain>
    </source>
</reference>
<feature type="non-terminal residue" evidence="2">
    <location>
        <position position="213"/>
    </location>
</feature>
<keyword evidence="3" id="KW-1185">Reference proteome</keyword>
<evidence type="ECO:0000313" key="2">
    <source>
        <dbReference type="EMBL" id="KAH9303193.1"/>
    </source>
</evidence>
<accession>A0AA38CR05</accession>